<keyword evidence="5" id="KW-1185">Reference proteome</keyword>
<feature type="domain" description="Xylanolytic transcriptional activator regulatory" evidence="3">
    <location>
        <begin position="62"/>
        <end position="241"/>
    </location>
</feature>
<proteinExistence type="predicted"/>
<evidence type="ECO:0000313" key="5">
    <source>
        <dbReference type="Proteomes" id="UP000078397"/>
    </source>
</evidence>
<sequence length="489" mass="55110">MKNYLPPGHGQYSNLDLHHEKPISGMTPTINYPFSGDTLGPDSIARIIAQLPPQAVQQLFVSQYFDAVEKVYHLLDKDAFQSELQQFWEDPSSKEDDWLAQYFVILCLGCQAVNYCAEESGKEAYHGLPPSFLRSAEICLKRTPYLLMASLDNIRTLVLIVMSKQMYAMSCHEADTCWPLTGLIVRLSIRVGLHRVASQPYEQLSDEDRIKARIWAVVLMLEMRQSLVCGMPLLLRPVDISGTEVKRDACTGSPIPEIDVEPTPVKPSENSILVKVFASSSDLLFRAIELATCPNDSVQYSEVAEVDSSMRQHLYQSGIGLYNSHLGIDSTEEVDLEVCMIQIFFRQILMALHGRFALQPNASTEYPVSYVSSLESALAVIAFQRDLCEGDKWVQLCAWFAGFFRHEFFTAAMTVCSQLVRDLEVTNMPSHANFCETQPQELMLDALQSCRDMWGKEKNWSVCNANAFALVDNLVRILRQAQEQDSTTT</sequence>
<dbReference type="InterPro" id="IPR050613">
    <property type="entry name" value="Sec_Metabolite_Reg"/>
</dbReference>
<gene>
    <name evidence="4" type="ORF">VFPPC_03362</name>
</gene>
<dbReference type="STRING" id="1380566.A0A179G0X6"/>
<dbReference type="GO" id="GO:0005634">
    <property type="term" value="C:nucleus"/>
    <property type="evidence" value="ECO:0007669"/>
    <property type="project" value="UniProtKB-SubCell"/>
</dbReference>
<accession>A0A179G0X6</accession>
<dbReference type="RefSeq" id="XP_018147520.1">
    <property type="nucleotide sequence ID" value="XM_018282871.1"/>
</dbReference>
<dbReference type="GO" id="GO:0003677">
    <property type="term" value="F:DNA binding"/>
    <property type="evidence" value="ECO:0007669"/>
    <property type="project" value="InterPro"/>
</dbReference>
<evidence type="ECO:0000256" key="1">
    <source>
        <dbReference type="ARBA" id="ARBA00004123"/>
    </source>
</evidence>
<comment type="subcellular location">
    <subcellularLocation>
        <location evidence="1">Nucleus</location>
    </subcellularLocation>
</comment>
<dbReference type="KEGG" id="pchm:VFPPC_03362"/>
<reference evidence="4 5" key="1">
    <citation type="journal article" date="2016" name="PLoS Pathog.">
        <title>Biosynthesis of antibiotic leucinostatins in bio-control fungus Purpureocillium lilacinum and their inhibition on phytophthora revealed by genome mining.</title>
        <authorList>
            <person name="Wang G."/>
            <person name="Liu Z."/>
            <person name="Lin R."/>
            <person name="Li E."/>
            <person name="Mao Z."/>
            <person name="Ling J."/>
            <person name="Yang Y."/>
            <person name="Yin W.B."/>
            <person name="Xie B."/>
        </authorList>
    </citation>
    <scope>NUCLEOTIDE SEQUENCE [LARGE SCALE GENOMIC DNA]</scope>
    <source>
        <strain evidence="4">170</strain>
    </source>
</reference>
<dbReference type="PANTHER" id="PTHR31001:SF58">
    <property type="entry name" value="ZN(II)2CYS6 TRANSCRIPTION FACTOR (EUROFUNG)"/>
    <property type="match status" value="1"/>
</dbReference>
<dbReference type="OrthoDB" id="4236860at2759"/>
<dbReference type="InterPro" id="IPR007219">
    <property type="entry name" value="XnlR_reg_dom"/>
</dbReference>
<dbReference type="Pfam" id="PF04082">
    <property type="entry name" value="Fungal_trans"/>
    <property type="match status" value="1"/>
</dbReference>
<dbReference type="GO" id="GO:0008270">
    <property type="term" value="F:zinc ion binding"/>
    <property type="evidence" value="ECO:0007669"/>
    <property type="project" value="InterPro"/>
</dbReference>
<dbReference type="PANTHER" id="PTHR31001">
    <property type="entry name" value="UNCHARACTERIZED TRANSCRIPTIONAL REGULATORY PROTEIN"/>
    <property type="match status" value="1"/>
</dbReference>
<evidence type="ECO:0000259" key="3">
    <source>
        <dbReference type="Pfam" id="PF04082"/>
    </source>
</evidence>
<protein>
    <submittedName>
        <fullName evidence="4">C6 transcription factor</fullName>
    </submittedName>
</protein>
<dbReference type="EMBL" id="LSBJ02000002">
    <property type="protein sequence ID" value="OAQ70983.1"/>
    <property type="molecule type" value="Genomic_DNA"/>
</dbReference>
<name>A0A179G0X6_METCM</name>
<evidence type="ECO:0000313" key="4">
    <source>
        <dbReference type="EMBL" id="OAQ70983.1"/>
    </source>
</evidence>
<keyword evidence="2" id="KW-0539">Nucleus</keyword>
<comment type="caution">
    <text evidence="4">The sequence shown here is derived from an EMBL/GenBank/DDBJ whole genome shotgun (WGS) entry which is preliminary data.</text>
</comment>
<dbReference type="Proteomes" id="UP000078397">
    <property type="component" value="Unassembled WGS sequence"/>
</dbReference>
<dbReference type="GO" id="GO:0006351">
    <property type="term" value="P:DNA-templated transcription"/>
    <property type="evidence" value="ECO:0007669"/>
    <property type="project" value="InterPro"/>
</dbReference>
<evidence type="ECO:0000256" key="2">
    <source>
        <dbReference type="ARBA" id="ARBA00023242"/>
    </source>
</evidence>
<dbReference type="CDD" id="cd12148">
    <property type="entry name" value="fungal_TF_MHR"/>
    <property type="match status" value="1"/>
</dbReference>
<dbReference type="GeneID" id="28846865"/>
<dbReference type="AlphaFoldDB" id="A0A179G0X6"/>
<organism evidence="4 5">
    <name type="scientific">Pochonia chlamydosporia 170</name>
    <dbReference type="NCBI Taxonomy" id="1380566"/>
    <lineage>
        <taxon>Eukaryota</taxon>
        <taxon>Fungi</taxon>
        <taxon>Dikarya</taxon>
        <taxon>Ascomycota</taxon>
        <taxon>Pezizomycotina</taxon>
        <taxon>Sordariomycetes</taxon>
        <taxon>Hypocreomycetidae</taxon>
        <taxon>Hypocreales</taxon>
        <taxon>Clavicipitaceae</taxon>
        <taxon>Pochonia</taxon>
    </lineage>
</organism>